<dbReference type="PROSITE" id="PS50942">
    <property type="entry name" value="ENTH"/>
    <property type="match status" value="1"/>
</dbReference>
<keyword evidence="5" id="KW-0333">Golgi apparatus</keyword>
<keyword evidence="7" id="KW-0168">Coated pit</keyword>
<dbReference type="FunFam" id="1.25.40.90:FF:000005">
    <property type="entry name" value="Clathrin assembly protein AP180"/>
    <property type="match status" value="1"/>
</dbReference>
<dbReference type="GO" id="GO:0005545">
    <property type="term" value="F:1-phosphatidylinositol binding"/>
    <property type="evidence" value="ECO:0007669"/>
    <property type="project" value="InterPro"/>
</dbReference>
<dbReference type="GO" id="GO:0072583">
    <property type="term" value="P:clathrin-dependent endocytosis"/>
    <property type="evidence" value="ECO:0007669"/>
    <property type="project" value="InterPro"/>
</dbReference>
<evidence type="ECO:0000256" key="6">
    <source>
        <dbReference type="ARBA" id="ARBA00023136"/>
    </source>
</evidence>
<dbReference type="GO" id="GO:0005546">
    <property type="term" value="F:phosphatidylinositol-4,5-bisphosphate binding"/>
    <property type="evidence" value="ECO:0007669"/>
    <property type="project" value="TreeGrafter"/>
</dbReference>
<evidence type="ECO:0000256" key="8">
    <source>
        <dbReference type="ARBA" id="ARBA00023329"/>
    </source>
</evidence>
<comment type="subcellular location">
    <subcellularLocation>
        <location evidence="1">Cytoplasmic vesicle</location>
        <location evidence="1">Clathrin-coated vesicle</location>
    </subcellularLocation>
    <subcellularLocation>
        <location evidence="2">Golgi apparatus</location>
    </subcellularLocation>
    <subcellularLocation>
        <location evidence="3">Membrane</location>
        <location evidence="3">Clathrin-coated pit</location>
    </subcellularLocation>
</comment>
<dbReference type="InterPro" id="IPR048050">
    <property type="entry name" value="ANTH_N_plant"/>
</dbReference>
<dbReference type="PANTHER" id="PTHR22951">
    <property type="entry name" value="CLATHRIN ASSEMBLY PROTEIN"/>
    <property type="match status" value="1"/>
</dbReference>
<dbReference type="SUPFAM" id="SSF89009">
    <property type="entry name" value="GAT-like domain"/>
    <property type="match status" value="1"/>
</dbReference>
<feature type="domain" description="ENTH" evidence="9">
    <location>
        <begin position="24"/>
        <end position="161"/>
    </location>
</feature>
<dbReference type="InterPro" id="IPR011417">
    <property type="entry name" value="ANTH_dom"/>
</dbReference>
<evidence type="ECO:0000313" key="10">
    <source>
        <dbReference type="EMBL" id="KAA3463446.1"/>
    </source>
</evidence>
<dbReference type="GO" id="GO:0000149">
    <property type="term" value="F:SNARE binding"/>
    <property type="evidence" value="ECO:0007669"/>
    <property type="project" value="TreeGrafter"/>
</dbReference>
<dbReference type="GO" id="GO:0032050">
    <property type="term" value="F:clathrin heavy chain binding"/>
    <property type="evidence" value="ECO:0007669"/>
    <property type="project" value="TreeGrafter"/>
</dbReference>
<evidence type="ECO:0000256" key="5">
    <source>
        <dbReference type="ARBA" id="ARBA00023034"/>
    </source>
</evidence>
<dbReference type="GO" id="GO:0006900">
    <property type="term" value="P:vesicle budding from membrane"/>
    <property type="evidence" value="ECO:0007669"/>
    <property type="project" value="TreeGrafter"/>
</dbReference>
<dbReference type="Gene3D" id="1.20.58.150">
    <property type="entry name" value="ANTH domain"/>
    <property type="match status" value="1"/>
</dbReference>
<dbReference type="SUPFAM" id="SSF48464">
    <property type="entry name" value="ENTH/VHS domain"/>
    <property type="match status" value="1"/>
</dbReference>
<proteinExistence type="predicted"/>
<dbReference type="OrthoDB" id="44015at2759"/>
<accession>A0A5B6V2N2</accession>
<dbReference type="CDD" id="cd03564">
    <property type="entry name" value="ANTH_N"/>
    <property type="match status" value="1"/>
</dbReference>
<dbReference type="EMBL" id="SMMG02000008">
    <property type="protein sequence ID" value="KAA3463446.1"/>
    <property type="molecule type" value="Genomic_DNA"/>
</dbReference>
<gene>
    <name evidence="10" type="ORF">EPI10_007792</name>
</gene>
<evidence type="ECO:0000259" key="9">
    <source>
        <dbReference type="PROSITE" id="PS50942"/>
    </source>
</evidence>
<keyword evidence="6" id="KW-0472">Membrane</keyword>
<dbReference type="AlphaFoldDB" id="A0A5B6V2N2"/>
<dbReference type="Pfam" id="PF07651">
    <property type="entry name" value="ANTH"/>
    <property type="match status" value="2"/>
</dbReference>
<dbReference type="InterPro" id="IPR014712">
    <property type="entry name" value="ANTH_dom_sf"/>
</dbReference>
<evidence type="ECO:0000256" key="1">
    <source>
        <dbReference type="ARBA" id="ARBA00004132"/>
    </source>
</evidence>
<dbReference type="Proteomes" id="UP000325315">
    <property type="component" value="Unassembled WGS sequence"/>
</dbReference>
<keyword evidence="4" id="KW-0254">Endocytosis</keyword>
<protein>
    <submittedName>
        <fullName evidence="10">ENTH/ANTH/VHS superfamily protein</fullName>
    </submittedName>
</protein>
<evidence type="ECO:0000256" key="4">
    <source>
        <dbReference type="ARBA" id="ARBA00022583"/>
    </source>
</evidence>
<dbReference type="GO" id="GO:0030136">
    <property type="term" value="C:clathrin-coated vesicle"/>
    <property type="evidence" value="ECO:0007669"/>
    <property type="project" value="UniProtKB-SubCell"/>
</dbReference>
<dbReference type="GO" id="GO:0005905">
    <property type="term" value="C:clathrin-coated pit"/>
    <property type="evidence" value="ECO:0007669"/>
    <property type="project" value="UniProtKB-SubCell"/>
</dbReference>
<dbReference type="InterPro" id="IPR045192">
    <property type="entry name" value="AP180-like"/>
</dbReference>
<dbReference type="Gene3D" id="1.25.40.90">
    <property type="match status" value="1"/>
</dbReference>
<dbReference type="GO" id="GO:0005794">
    <property type="term" value="C:Golgi apparatus"/>
    <property type="evidence" value="ECO:0007669"/>
    <property type="project" value="UniProtKB-SubCell"/>
</dbReference>
<keyword evidence="11" id="KW-1185">Reference proteome</keyword>
<dbReference type="InterPro" id="IPR008942">
    <property type="entry name" value="ENTH_VHS"/>
</dbReference>
<reference evidence="11" key="1">
    <citation type="journal article" date="2019" name="Plant Biotechnol. J.">
        <title>Genome sequencing of the Australian wild diploid species Gossypium australe highlights disease resistance and delayed gland morphogenesis.</title>
        <authorList>
            <person name="Cai Y."/>
            <person name="Cai X."/>
            <person name="Wang Q."/>
            <person name="Wang P."/>
            <person name="Zhang Y."/>
            <person name="Cai C."/>
            <person name="Xu Y."/>
            <person name="Wang K."/>
            <person name="Zhou Z."/>
            <person name="Wang C."/>
            <person name="Geng S."/>
            <person name="Li B."/>
            <person name="Dong Q."/>
            <person name="Hou Y."/>
            <person name="Wang H."/>
            <person name="Ai P."/>
            <person name="Liu Z."/>
            <person name="Yi F."/>
            <person name="Sun M."/>
            <person name="An G."/>
            <person name="Cheng J."/>
            <person name="Zhang Y."/>
            <person name="Shi Q."/>
            <person name="Xie Y."/>
            <person name="Shi X."/>
            <person name="Chang Y."/>
            <person name="Huang F."/>
            <person name="Chen Y."/>
            <person name="Hong S."/>
            <person name="Mi L."/>
            <person name="Sun Q."/>
            <person name="Zhang L."/>
            <person name="Zhou B."/>
            <person name="Peng R."/>
            <person name="Zhang X."/>
            <person name="Liu F."/>
        </authorList>
    </citation>
    <scope>NUCLEOTIDE SEQUENCE [LARGE SCALE GENOMIC DNA]</scope>
    <source>
        <strain evidence="11">cv. PA1801</strain>
    </source>
</reference>
<dbReference type="PANTHER" id="PTHR22951:SF89">
    <property type="entry name" value="OS05G0549000 PROTEIN"/>
    <property type="match status" value="1"/>
</dbReference>
<dbReference type="GO" id="GO:0048268">
    <property type="term" value="P:clathrin coat assembly"/>
    <property type="evidence" value="ECO:0007669"/>
    <property type="project" value="InterPro"/>
</dbReference>
<organism evidence="10 11">
    <name type="scientific">Gossypium australe</name>
    <dbReference type="NCBI Taxonomy" id="47621"/>
    <lineage>
        <taxon>Eukaryota</taxon>
        <taxon>Viridiplantae</taxon>
        <taxon>Streptophyta</taxon>
        <taxon>Embryophyta</taxon>
        <taxon>Tracheophyta</taxon>
        <taxon>Spermatophyta</taxon>
        <taxon>Magnoliopsida</taxon>
        <taxon>eudicotyledons</taxon>
        <taxon>Gunneridae</taxon>
        <taxon>Pentapetalae</taxon>
        <taxon>rosids</taxon>
        <taxon>malvids</taxon>
        <taxon>Malvales</taxon>
        <taxon>Malvaceae</taxon>
        <taxon>Malvoideae</taxon>
        <taxon>Gossypium</taxon>
    </lineage>
</organism>
<evidence type="ECO:0000256" key="7">
    <source>
        <dbReference type="ARBA" id="ARBA00023176"/>
    </source>
</evidence>
<comment type="caution">
    <text evidence="10">The sequence shown here is derived from an EMBL/GenBank/DDBJ whole genome shotgun (WGS) entry which is preliminary data.</text>
</comment>
<evidence type="ECO:0000256" key="2">
    <source>
        <dbReference type="ARBA" id="ARBA00004555"/>
    </source>
</evidence>
<keyword evidence="8" id="KW-0968">Cytoplasmic vesicle</keyword>
<sequence>MGTLQTWRKAYGALKDTTKVGLAHVNSDFADLDVAIVKATNHVECPPKERHLRKIFAATSMIRPRADVAYCIHALSRRLAKTRNWTVALKTLIVIHRALREGDPTFREELLNFSQRAGILQISNFKDDSSPIAWDCSAWVRTYALFLEERLECYSILKYDIEAERLPRPVLGQDKDYSRTTELDSEELLEQLPALQQLLYRLIGCRSLSFVLSMRSTLFHLIGKPEGAAVANYVIQYALALVLKESFKIYCAINGGIINLVDKFFEMPRHEAVKALDIYRRAGQQANSLSDFYEVCKGLELARNFQFPVLREPPQSFLATMEEYIREAPRVLLLTYRPDEGPSKYTRPSSDEPEPTVPVDDAVVSTVETAPPPPQTNINNGDLLGLNYSAPDAFAIEQSNALALAIVPIDSGTAPTYSSSAGQPKDFDPTGWEIALVTTPSTDISAAAERQLAGGLDSLTLNSLYDEAAYRASQQPVYGSTTAPNPFEVHNPFAMSNSIAPPIAVQMSGMTQPQNNPFDAYQPYQQQHLMIPSASNPFGDAGFGTVPVNQTAVIAQPHANNNPFGSTGLL</sequence>
<name>A0A5B6V2N2_9ROSI</name>
<evidence type="ECO:0000256" key="3">
    <source>
        <dbReference type="ARBA" id="ARBA00004600"/>
    </source>
</evidence>
<dbReference type="InterPro" id="IPR013809">
    <property type="entry name" value="ENTH"/>
</dbReference>
<dbReference type="SMART" id="SM00273">
    <property type="entry name" value="ENTH"/>
    <property type="match status" value="1"/>
</dbReference>
<evidence type="ECO:0000313" key="11">
    <source>
        <dbReference type="Proteomes" id="UP000325315"/>
    </source>
</evidence>